<evidence type="ECO:0000313" key="3">
    <source>
        <dbReference type="Proteomes" id="UP001140513"/>
    </source>
</evidence>
<dbReference type="Proteomes" id="UP001140513">
    <property type="component" value="Unassembled WGS sequence"/>
</dbReference>
<dbReference type="AlphaFoldDB" id="A0A9W8XBI1"/>
<organism evidence="2 3">
    <name type="scientific">Didymosphaeria variabile</name>
    <dbReference type="NCBI Taxonomy" id="1932322"/>
    <lineage>
        <taxon>Eukaryota</taxon>
        <taxon>Fungi</taxon>
        <taxon>Dikarya</taxon>
        <taxon>Ascomycota</taxon>
        <taxon>Pezizomycotina</taxon>
        <taxon>Dothideomycetes</taxon>
        <taxon>Pleosporomycetidae</taxon>
        <taxon>Pleosporales</taxon>
        <taxon>Massarineae</taxon>
        <taxon>Didymosphaeriaceae</taxon>
        <taxon>Didymosphaeria</taxon>
    </lineage>
</organism>
<dbReference type="PANTHER" id="PTHR24148">
    <property type="entry name" value="ANKYRIN REPEAT DOMAIN-CONTAINING PROTEIN 39 HOMOLOG-RELATED"/>
    <property type="match status" value="1"/>
</dbReference>
<accession>A0A9W8XBI1</accession>
<dbReference type="EMBL" id="JAPEUX010000008">
    <property type="protein sequence ID" value="KAJ4346605.1"/>
    <property type="molecule type" value="Genomic_DNA"/>
</dbReference>
<keyword evidence="3" id="KW-1185">Reference proteome</keyword>
<evidence type="ECO:0000313" key="2">
    <source>
        <dbReference type="EMBL" id="KAJ4346605.1"/>
    </source>
</evidence>
<proteinExistence type="predicted"/>
<gene>
    <name evidence="2" type="ORF">N0V89_010536</name>
</gene>
<reference evidence="2" key="1">
    <citation type="submission" date="2022-10" db="EMBL/GenBank/DDBJ databases">
        <title>Tapping the CABI collections for fungal endophytes: first genome assemblies for Collariella, Neodidymelliopsis, Ascochyta clinopodiicola, Didymella pomorum, Didymosphaeria variabile, Neocosmospora piperis and Neocucurbitaria cava.</title>
        <authorList>
            <person name="Hill R."/>
        </authorList>
    </citation>
    <scope>NUCLEOTIDE SEQUENCE</scope>
    <source>
        <strain evidence="2">IMI 356815</strain>
    </source>
</reference>
<dbReference type="InterPro" id="IPR052895">
    <property type="entry name" value="HetReg/Transcr_Mod"/>
</dbReference>
<feature type="domain" description="Heterokaryon incompatibility" evidence="1">
    <location>
        <begin position="101"/>
        <end position="312"/>
    </location>
</feature>
<name>A0A9W8XBI1_9PLEO</name>
<dbReference type="RefSeq" id="XP_056066405.1">
    <property type="nucleotide sequence ID" value="XM_056219278.1"/>
</dbReference>
<dbReference type="InterPro" id="IPR010730">
    <property type="entry name" value="HET"/>
</dbReference>
<dbReference type="Pfam" id="PF06985">
    <property type="entry name" value="HET"/>
    <property type="match status" value="1"/>
</dbReference>
<sequence length="706" mass="79881">MSLQEVLITFARYQPLPTKTTIRILILEAGKPDDDIYVWLIPADLDADHDIYPLTVPGAPIRTALNTRARVLGGGFRNFVSRLDLYKTPSGSLAINPFQRYTALSYVWGDPNDPEYVVVNGFDRVPVTRNLFRMLKALRSRDAGLPLWIDALCINQRNHQERAAQIGLMRRVYQQAQTVFCYIPLAKVDADRVVELCTLLLDAGRQLFEQKENETGLASTEAEIWESSRLFRKYRDMQNFKSALDIHSDYIDSEAAGQIKTPWMLTETIDHTTRSTFLEDGKEIPHYESPLWCSWRRFFASPYFTRMWVLQEFCLANDLILCTGTEFLSFTTIAAAQHVVRVFSGVDGAGYLGYSCHGDPADLHREALIGWHGFLMMSQGRAPEMVGTLIEKLRGARFLNATDPRDKVYGLLGLAYDGYDFFNHISYAPDETPNRTFTRFAKLFIEKGQIFEDWSKKGSRPQERIARRGRSTQYMTTKFVGDDQLVIRGVMIDQIEAVSDMGFTSDLDYDEDVPSNGEARDAWHNGFIKGFLLLFDALVKDEESFQWVTESMFELLIDKERVSTAFSPPHLCDPKDKKTLRDGFDFLMRRVSVWAGQLDEPDAGHGLSCVDISSGDLYRFYRRAKGITNHSRICVTSSGSAGLCPNRVKVGDTVVRFEGSPDYYLVRRVAPALTQNGKGGDTYNLVGQASFVGMSVSAESKEIVLV</sequence>
<dbReference type="OrthoDB" id="3553147at2759"/>
<protein>
    <recommendedName>
        <fullName evidence="1">Heterokaryon incompatibility domain-containing protein</fullName>
    </recommendedName>
</protein>
<dbReference type="PANTHER" id="PTHR24148:SF64">
    <property type="entry name" value="HETEROKARYON INCOMPATIBILITY DOMAIN-CONTAINING PROTEIN"/>
    <property type="match status" value="1"/>
</dbReference>
<comment type="caution">
    <text evidence="2">The sequence shown here is derived from an EMBL/GenBank/DDBJ whole genome shotgun (WGS) entry which is preliminary data.</text>
</comment>
<evidence type="ECO:0000259" key="1">
    <source>
        <dbReference type="Pfam" id="PF06985"/>
    </source>
</evidence>
<dbReference type="GeneID" id="80914066"/>